<name>A0A7N0V3Z1_KALFE</name>
<evidence type="ECO:0000256" key="9">
    <source>
        <dbReference type="RuleBase" id="RU367109"/>
    </source>
</evidence>
<dbReference type="GO" id="GO:0005576">
    <property type="term" value="C:extracellular region"/>
    <property type="evidence" value="ECO:0007669"/>
    <property type="project" value="UniProtKB-SubCell"/>
</dbReference>
<dbReference type="OMA" id="NDIGTCK"/>
<reference evidence="10" key="1">
    <citation type="submission" date="2021-01" db="UniProtKB">
        <authorList>
            <consortium name="EnsemblPlants"/>
        </authorList>
    </citation>
    <scope>IDENTIFICATION</scope>
</reference>
<keyword evidence="3 9" id="KW-0964">Secreted</keyword>
<evidence type="ECO:0000256" key="8">
    <source>
        <dbReference type="ARBA" id="ARBA00023157"/>
    </source>
</evidence>
<evidence type="ECO:0000313" key="11">
    <source>
        <dbReference type="Proteomes" id="UP000594263"/>
    </source>
</evidence>
<dbReference type="PANTHER" id="PTHR36788">
    <property type="entry name" value="DEFENSIN-LIKE PROTEIN 183"/>
    <property type="match status" value="1"/>
</dbReference>
<keyword evidence="5 9" id="KW-0295">Fungicide</keyword>
<evidence type="ECO:0000256" key="5">
    <source>
        <dbReference type="ARBA" id="ARBA00022577"/>
    </source>
</evidence>
<keyword evidence="8" id="KW-1015">Disulfide bond</keyword>
<organism evidence="10 11">
    <name type="scientific">Kalanchoe fedtschenkoi</name>
    <name type="common">Lavender scallops</name>
    <name type="synonym">South American air plant</name>
    <dbReference type="NCBI Taxonomy" id="63787"/>
    <lineage>
        <taxon>Eukaryota</taxon>
        <taxon>Viridiplantae</taxon>
        <taxon>Streptophyta</taxon>
        <taxon>Embryophyta</taxon>
        <taxon>Tracheophyta</taxon>
        <taxon>Spermatophyta</taxon>
        <taxon>Magnoliopsida</taxon>
        <taxon>eudicotyledons</taxon>
        <taxon>Gunneridae</taxon>
        <taxon>Pentapetalae</taxon>
        <taxon>Saxifragales</taxon>
        <taxon>Crassulaceae</taxon>
        <taxon>Kalanchoe</taxon>
    </lineage>
</organism>
<evidence type="ECO:0000256" key="6">
    <source>
        <dbReference type="ARBA" id="ARBA00022729"/>
    </source>
</evidence>
<dbReference type="Gramene" id="Kaladp0098s0120.1.v1.1">
    <property type="protein sequence ID" value="Kaladp0098s0120.1.v1.1.CDS.1"/>
    <property type="gene ID" value="Kaladp0098s0120.v1.1"/>
</dbReference>
<comment type="subcellular location">
    <subcellularLocation>
        <location evidence="1 9">Secreted</location>
    </subcellularLocation>
</comment>
<keyword evidence="11" id="KW-1185">Reference proteome</keyword>
<evidence type="ECO:0000256" key="4">
    <source>
        <dbReference type="ARBA" id="ARBA00022529"/>
    </source>
</evidence>
<evidence type="ECO:0000256" key="3">
    <source>
        <dbReference type="ARBA" id="ARBA00022525"/>
    </source>
</evidence>
<dbReference type="InterPro" id="IPR039641">
    <property type="entry name" value="LCR"/>
</dbReference>
<comment type="similarity">
    <text evidence="2 9">Belongs to the DEFL family.</text>
</comment>
<protein>
    <recommendedName>
        <fullName evidence="9">Defensin-like protein</fullName>
    </recommendedName>
</protein>
<evidence type="ECO:0000256" key="1">
    <source>
        <dbReference type="ARBA" id="ARBA00004613"/>
    </source>
</evidence>
<keyword evidence="4 9" id="KW-0929">Antimicrobial</keyword>
<keyword evidence="7 9" id="KW-0611">Plant defense</keyword>
<keyword evidence="6" id="KW-0732">Signal</keyword>
<evidence type="ECO:0000256" key="2">
    <source>
        <dbReference type="ARBA" id="ARBA00006722"/>
    </source>
</evidence>
<dbReference type="AlphaFoldDB" id="A0A7N0V3Z1"/>
<dbReference type="GO" id="GO:0050832">
    <property type="term" value="P:defense response to fungus"/>
    <property type="evidence" value="ECO:0007669"/>
    <property type="project" value="UniProtKB-UniRule"/>
</dbReference>
<accession>A0A7N0V3Z1</accession>
<evidence type="ECO:0000256" key="7">
    <source>
        <dbReference type="ARBA" id="ARBA00022821"/>
    </source>
</evidence>
<dbReference type="EnsemblPlants" id="Kaladp0098s0120.1.v1.1">
    <property type="protein sequence ID" value="Kaladp0098s0120.1.v1.1.CDS.1"/>
    <property type="gene ID" value="Kaladp0098s0120.v1.1"/>
</dbReference>
<evidence type="ECO:0000313" key="10">
    <source>
        <dbReference type="EnsemblPlants" id="Kaladp0098s0120.1.v1.1.CDS.1"/>
    </source>
</evidence>
<dbReference type="GO" id="GO:0031640">
    <property type="term" value="P:killing of cells of another organism"/>
    <property type="evidence" value="ECO:0007669"/>
    <property type="project" value="UniProtKB-UniRule"/>
</dbReference>
<sequence length="104" mass="10944">MSYARKMCTLGIGVCGDNCNSLCKQQNPESEGYCNTDTQIPLCFCVYPCGPPDPPPTCRGGTGACDACGDPCCNERCARSYPGGTGACELVYSGVSGCYCYYPC</sequence>
<proteinExistence type="inferred from homology"/>
<dbReference type="PANTHER" id="PTHR36788:SF2">
    <property type="entry name" value="DEFENSIN-LIKE PROTEIN 183"/>
    <property type="match status" value="1"/>
</dbReference>
<dbReference type="Proteomes" id="UP000594263">
    <property type="component" value="Unplaced"/>
</dbReference>